<keyword evidence="4 5" id="KW-0472">Membrane</keyword>
<evidence type="ECO:0000256" key="4">
    <source>
        <dbReference type="ARBA" id="ARBA00023136"/>
    </source>
</evidence>
<dbReference type="KEGG" id="kst:KSMBR1_2168"/>
<feature type="transmembrane region" description="Helical" evidence="5">
    <location>
        <begin position="36"/>
        <end position="56"/>
    </location>
</feature>
<comment type="subcellular location">
    <subcellularLocation>
        <location evidence="1">Membrane</location>
        <topology evidence="1">Multi-pass membrane protein</topology>
    </subcellularLocation>
</comment>
<reference evidence="7 10" key="5">
    <citation type="submission" date="2020-02" db="EMBL/GenBank/DDBJ databases">
        <title>Newly sequenced genome of strain CSTR1 showed variability in Candidatus Kuenenia stuttgartiensis genomes.</title>
        <authorList>
            <person name="Ding C."/>
            <person name="Adrian L."/>
        </authorList>
    </citation>
    <scope>NUCLEOTIDE SEQUENCE [LARGE SCALE GENOMIC DNA]</scope>
    <source>
        <strain evidence="7 10">CSTR1</strain>
    </source>
</reference>
<dbReference type="InterPro" id="IPR003689">
    <property type="entry name" value="ZIP"/>
</dbReference>
<reference evidence="6" key="2">
    <citation type="submission" date="2006-01" db="EMBL/GenBank/DDBJ databases">
        <authorList>
            <person name="Genoscope"/>
        </authorList>
    </citation>
    <scope>NUCLEOTIDE SEQUENCE</scope>
</reference>
<dbReference type="EMBL" id="CP049055">
    <property type="protein sequence ID" value="QII14320.1"/>
    <property type="molecule type" value="Genomic_DNA"/>
</dbReference>
<dbReference type="PANTHER" id="PTHR16950:SF16">
    <property type="entry name" value="ZINC TRANSPORTER ZIP13"/>
    <property type="match status" value="1"/>
</dbReference>
<feature type="transmembrane region" description="Helical" evidence="5">
    <location>
        <begin position="231"/>
        <end position="250"/>
    </location>
</feature>
<evidence type="ECO:0000256" key="5">
    <source>
        <dbReference type="SAM" id="Phobius"/>
    </source>
</evidence>
<evidence type="ECO:0000313" key="8">
    <source>
        <dbReference type="EMBL" id="SOH04665.1"/>
    </source>
</evidence>
<dbReference type="Proteomes" id="UP000501926">
    <property type="component" value="Chromosome"/>
</dbReference>
<dbReference type="PANTHER" id="PTHR16950">
    <property type="entry name" value="ZINC TRANSPORTER SLC39A7 HISTIDINE-RICH MEMBRANE PROTEIN KE4"/>
    <property type="match status" value="1"/>
</dbReference>
<reference evidence="8" key="3">
    <citation type="submission" date="2017-10" db="EMBL/GenBank/DDBJ databases">
        <authorList>
            <person name="Banno H."/>
            <person name="Chua N.-H."/>
        </authorList>
    </citation>
    <scope>NUCLEOTIDE SEQUENCE [LARGE SCALE GENOMIC DNA]</scope>
    <source>
        <strain evidence="8">Kuenenia_mbr1_ru-nijmegen</strain>
    </source>
</reference>
<proteinExistence type="predicted"/>
<evidence type="ECO:0000256" key="1">
    <source>
        <dbReference type="ARBA" id="ARBA00004141"/>
    </source>
</evidence>
<evidence type="ECO:0000313" key="9">
    <source>
        <dbReference type="Proteomes" id="UP000221734"/>
    </source>
</evidence>
<name>Q1PVF4_KUEST</name>
<evidence type="ECO:0000313" key="10">
    <source>
        <dbReference type="Proteomes" id="UP000501926"/>
    </source>
</evidence>
<keyword evidence="3 5" id="KW-1133">Transmembrane helix</keyword>
<dbReference type="GO" id="GO:0005385">
    <property type="term" value="F:zinc ion transmembrane transporter activity"/>
    <property type="evidence" value="ECO:0007669"/>
    <property type="project" value="TreeGrafter"/>
</dbReference>
<dbReference type="Proteomes" id="UP000221734">
    <property type="component" value="Chromosome Kuenenia_stuttgartiensis_MBR1"/>
</dbReference>
<dbReference type="AlphaFoldDB" id="Q1PVF4"/>
<sequence length="252" mass="27601">MITVWFYTLASVFAISICSLIGVVTLSFRETNLKQVLIYFVSFSAGSLLGNAFLHLLPEAVEKAGSTFRLSTSLFVLCGVVVYFSVEKFVRWRHCHIPATEEHPHPFSLMVLFGDAVHNFIDGLIIGASYMVSIQLGFATTMAVVFHEIPQEVGDFGSLLHGGFSKIKALFFNFLSALTAILGAIIVLVMGSYVEGLTTFLVPFAAGGFIYIASCDLIPELHREVKITKSILQLVFFILGVLVMLALSFVGE</sequence>
<organism evidence="6">
    <name type="scientific">Kuenenia stuttgartiensis</name>
    <dbReference type="NCBI Taxonomy" id="174633"/>
    <lineage>
        <taxon>Bacteria</taxon>
        <taxon>Pseudomonadati</taxon>
        <taxon>Planctomycetota</taxon>
        <taxon>Candidatus Brocadiia</taxon>
        <taxon>Candidatus Brocadiales</taxon>
        <taxon>Candidatus Brocadiaceae</taxon>
        <taxon>Candidatus Kuenenia</taxon>
    </lineage>
</organism>
<reference evidence="9" key="4">
    <citation type="submission" date="2017-10" db="EMBL/GenBank/DDBJ databases">
        <authorList>
            <person name="Frank J."/>
        </authorList>
    </citation>
    <scope>NUCLEOTIDE SEQUENCE [LARGE SCALE GENOMIC DNA]</scope>
</reference>
<protein>
    <submittedName>
        <fullName evidence="7">Zinc transporter ZupT</fullName>
    </submittedName>
</protein>
<dbReference type="RefSeq" id="WP_099325354.1">
    <property type="nucleotide sequence ID" value="NZ_CP049055.1"/>
</dbReference>
<accession>Q1PVF4</accession>
<feature type="transmembrane region" description="Helical" evidence="5">
    <location>
        <begin position="68"/>
        <end position="86"/>
    </location>
</feature>
<feature type="transmembrane region" description="Helical" evidence="5">
    <location>
        <begin position="200"/>
        <end position="219"/>
    </location>
</feature>
<keyword evidence="2 5" id="KW-0812">Transmembrane</keyword>
<dbReference type="Pfam" id="PF02535">
    <property type="entry name" value="Zip"/>
    <property type="match status" value="2"/>
</dbReference>
<evidence type="ECO:0000313" key="6">
    <source>
        <dbReference type="EMBL" id="CAJ71209.1"/>
    </source>
</evidence>
<dbReference type="OrthoDB" id="5739025at2"/>
<dbReference type="EMBL" id="CT573073">
    <property type="protein sequence ID" value="CAJ71209.1"/>
    <property type="molecule type" value="Genomic_DNA"/>
</dbReference>
<dbReference type="EMBL" id="LT934425">
    <property type="protein sequence ID" value="SOH04665.1"/>
    <property type="molecule type" value="Genomic_DNA"/>
</dbReference>
<reference evidence="6" key="1">
    <citation type="journal article" date="2006" name="Nature">
        <title>Deciphering the evolution and metabolism of an anammox bacterium from a community genome.</title>
        <authorList>
            <person name="Strous M."/>
            <person name="Pelletier E."/>
            <person name="Mangenot S."/>
            <person name="Rattei T."/>
            <person name="Lehner A."/>
            <person name="Taylor M.W."/>
            <person name="Horn M."/>
            <person name="Daims H."/>
            <person name="Bartol-Mavel D."/>
            <person name="Wincker P."/>
            <person name="Barbe V."/>
            <person name="Fonknechten N."/>
            <person name="Vallenet D."/>
            <person name="Segurens B."/>
            <person name="Schenowitz-Truong C."/>
            <person name="Medigue C."/>
            <person name="Collingro A."/>
            <person name="Snel B."/>
            <person name="Dutilh B.E."/>
            <person name="OpDenCamp H.J.M."/>
            <person name="vanDerDrift C."/>
            <person name="Cirpus I."/>
            <person name="vanDePas-Schoonen K.T."/>
            <person name="Harhangi H.R."/>
            <person name="vanNiftrik L."/>
            <person name="Schmid M."/>
            <person name="Keltjens J."/>
            <person name="vanDeVossenberg J."/>
            <person name="Kartal B."/>
            <person name="Meier H."/>
            <person name="Frishman D."/>
            <person name="Huynen M.A."/>
            <person name="Mewes H."/>
            <person name="Weissenbach J."/>
            <person name="Jetten M.S.M."/>
            <person name="Wagner M."/>
            <person name="LePaslier D."/>
        </authorList>
    </citation>
    <scope>NUCLEOTIDE SEQUENCE</scope>
</reference>
<evidence type="ECO:0000256" key="3">
    <source>
        <dbReference type="ARBA" id="ARBA00022989"/>
    </source>
</evidence>
<dbReference type="GO" id="GO:0016020">
    <property type="term" value="C:membrane"/>
    <property type="evidence" value="ECO:0007669"/>
    <property type="project" value="UniProtKB-SubCell"/>
</dbReference>
<feature type="transmembrane region" description="Helical" evidence="5">
    <location>
        <begin position="170"/>
        <end position="194"/>
    </location>
</feature>
<evidence type="ECO:0000313" key="7">
    <source>
        <dbReference type="EMBL" id="QII14320.1"/>
    </source>
</evidence>
<dbReference type="GO" id="GO:0006882">
    <property type="term" value="P:intracellular zinc ion homeostasis"/>
    <property type="evidence" value="ECO:0007669"/>
    <property type="project" value="TreeGrafter"/>
</dbReference>
<feature type="transmembrane region" description="Helical" evidence="5">
    <location>
        <begin position="6"/>
        <end position="24"/>
    </location>
</feature>
<keyword evidence="9" id="KW-1185">Reference proteome</keyword>
<gene>
    <name evidence="7" type="primary">zupT</name>
    <name evidence="7" type="ORF">KsCSTR_49430</name>
    <name evidence="8" type="ORF">KSMBR1_2168</name>
    <name evidence="6" type="ORF">kustc0464</name>
</gene>
<evidence type="ECO:0000256" key="2">
    <source>
        <dbReference type="ARBA" id="ARBA00022692"/>
    </source>
</evidence>